<evidence type="ECO:0000256" key="1">
    <source>
        <dbReference type="ARBA" id="ARBA00022679"/>
    </source>
</evidence>
<keyword evidence="2" id="KW-0547">Nucleotide-binding</keyword>
<keyword evidence="3 6" id="KW-0418">Kinase</keyword>
<dbReference type="GO" id="GO:0005524">
    <property type="term" value="F:ATP binding"/>
    <property type="evidence" value="ECO:0007669"/>
    <property type="project" value="UniProtKB-KW"/>
</dbReference>
<dbReference type="EMBL" id="CP021109">
    <property type="protein sequence ID" value="ARP86708.1"/>
    <property type="molecule type" value="Genomic_DNA"/>
</dbReference>
<accession>A0A1W6Z076</accession>
<keyword evidence="4" id="KW-0067">ATP-binding</keyword>
<organism evidence="6 7">
    <name type="scientific">Bordetella genomosp. 9</name>
    <dbReference type="NCBI Taxonomy" id="1416803"/>
    <lineage>
        <taxon>Bacteria</taxon>
        <taxon>Pseudomonadati</taxon>
        <taxon>Pseudomonadota</taxon>
        <taxon>Betaproteobacteria</taxon>
        <taxon>Burkholderiales</taxon>
        <taxon>Alcaligenaceae</taxon>
        <taxon>Bordetella</taxon>
    </lineage>
</organism>
<dbReference type="Pfam" id="PF02733">
    <property type="entry name" value="Dak1"/>
    <property type="match status" value="1"/>
</dbReference>
<keyword evidence="7" id="KW-1185">Reference proteome</keyword>
<dbReference type="PANTHER" id="PTHR28629:SF4">
    <property type="entry name" value="TRIOKINASE_FMN CYCLASE"/>
    <property type="match status" value="1"/>
</dbReference>
<dbReference type="AlphaFoldDB" id="A0A1W6Z076"/>
<feature type="domain" description="DhaK" evidence="5">
    <location>
        <begin position="7"/>
        <end position="329"/>
    </location>
</feature>
<evidence type="ECO:0000313" key="7">
    <source>
        <dbReference type="Proteomes" id="UP000194139"/>
    </source>
</evidence>
<dbReference type="InterPro" id="IPR004006">
    <property type="entry name" value="DhaK_dom"/>
</dbReference>
<sequence length="333" mass="34897">MKKLLNSPDRYVDDMLDGLAAAHPSLKRTGPEGRVIVRSEPPGKAKVGIASGGGSGHLPLFTGYVGAGLLDSCAIGDVFAGPNLDSCVAAIQAADMGRGVLRLYGNYGGDRMNFDLAGDMLGWDASRLTTVLGNDDVASAPAAERAKRRGVAGLIYAYKTAGASADAGADLQEVTRVARKTVDATRTIGCALSPCQVPGAQAPTFELGDGEMEMGMGIHGEPGIWRDRLKPADAVADELVARVLAETPDTATGRVAVLLNTLGATPLEELYILYRRIASGIASQGLDLRHRLVGHYATSMEMAGVSLSVLHLDDELEALLNAPADCPFWRVGR</sequence>
<dbReference type="GO" id="GO:0004371">
    <property type="term" value="F:glycerone kinase activity"/>
    <property type="evidence" value="ECO:0007669"/>
    <property type="project" value="InterPro"/>
</dbReference>
<dbReference type="PANTHER" id="PTHR28629">
    <property type="entry name" value="TRIOKINASE/FMN CYCLASE"/>
    <property type="match status" value="1"/>
</dbReference>
<evidence type="ECO:0000256" key="3">
    <source>
        <dbReference type="ARBA" id="ARBA00022777"/>
    </source>
</evidence>
<reference evidence="6 7" key="1">
    <citation type="submission" date="2017-05" db="EMBL/GenBank/DDBJ databases">
        <title>Complete and WGS of Bordetella genogroups.</title>
        <authorList>
            <person name="Spilker T."/>
            <person name="LiPuma J."/>
        </authorList>
    </citation>
    <scope>NUCLEOTIDE SEQUENCE [LARGE SCALE GENOMIC DNA]</scope>
    <source>
        <strain evidence="6 7">AU17164</strain>
    </source>
</reference>
<evidence type="ECO:0000313" key="6">
    <source>
        <dbReference type="EMBL" id="ARP86708.1"/>
    </source>
</evidence>
<dbReference type="RefSeq" id="WP_086072428.1">
    <property type="nucleotide sequence ID" value="NZ_CP021109.1"/>
</dbReference>
<evidence type="ECO:0000256" key="2">
    <source>
        <dbReference type="ARBA" id="ARBA00022741"/>
    </source>
</evidence>
<proteinExistence type="predicted"/>
<evidence type="ECO:0000259" key="5">
    <source>
        <dbReference type="PROSITE" id="PS51481"/>
    </source>
</evidence>
<dbReference type="Gene3D" id="3.30.1180.20">
    <property type="entry name" value="Dihydroxyacetone kinase, domain 2"/>
    <property type="match status" value="1"/>
</dbReference>
<dbReference type="PROSITE" id="PS51481">
    <property type="entry name" value="DHAK"/>
    <property type="match status" value="1"/>
</dbReference>
<dbReference type="Proteomes" id="UP000194139">
    <property type="component" value="Chromosome"/>
</dbReference>
<dbReference type="SUPFAM" id="SSF82549">
    <property type="entry name" value="DAK1/DegV-like"/>
    <property type="match status" value="1"/>
</dbReference>
<name>A0A1W6Z076_9BORD</name>
<evidence type="ECO:0000256" key="4">
    <source>
        <dbReference type="ARBA" id="ARBA00022840"/>
    </source>
</evidence>
<dbReference type="InterPro" id="IPR050861">
    <property type="entry name" value="Dihydroxyacetone_Kinase"/>
</dbReference>
<dbReference type="GO" id="GO:0019563">
    <property type="term" value="P:glycerol catabolic process"/>
    <property type="evidence" value="ECO:0007669"/>
    <property type="project" value="TreeGrafter"/>
</dbReference>
<dbReference type="Gene3D" id="3.40.50.10440">
    <property type="entry name" value="Dihydroxyacetone kinase, domain 1"/>
    <property type="match status" value="1"/>
</dbReference>
<dbReference type="GO" id="GO:0005829">
    <property type="term" value="C:cytosol"/>
    <property type="evidence" value="ECO:0007669"/>
    <property type="project" value="TreeGrafter"/>
</dbReference>
<dbReference type="FunFam" id="3.30.1180.20:FF:000001">
    <property type="entry name" value="Dihydroxyacetone kinase 1"/>
    <property type="match status" value="1"/>
</dbReference>
<dbReference type="FunFam" id="3.40.50.10440:FF:000001">
    <property type="entry name" value="Dihydroxyacetone kinase, DhaK subunit"/>
    <property type="match status" value="1"/>
</dbReference>
<keyword evidence="1" id="KW-0808">Transferase</keyword>
<gene>
    <name evidence="6" type="ORF">CAL13_11160</name>
</gene>
<protein>
    <submittedName>
        <fullName evidence="6">Dihydroxyacetone kinase</fullName>
    </submittedName>
</protein>